<dbReference type="Pfam" id="PF19862">
    <property type="entry name" value="DUF6336"/>
    <property type="match status" value="1"/>
</dbReference>
<evidence type="ECO:0000256" key="1">
    <source>
        <dbReference type="SAM" id="Phobius"/>
    </source>
</evidence>
<reference evidence="2 3" key="1">
    <citation type="submission" date="2023-10" db="EMBL/GenBank/DDBJ databases">
        <title>The genome sequence of Streptomyces sp. HUAS YS2.</title>
        <authorList>
            <person name="Mo P."/>
        </authorList>
    </citation>
    <scope>NUCLEOTIDE SEQUENCE [LARGE SCALE GENOMIC DNA]</scope>
    <source>
        <strain evidence="2 3">HUAS YS2</strain>
    </source>
</reference>
<name>A0ABZ0LKL4_9ACTN</name>
<keyword evidence="3" id="KW-1185">Reference proteome</keyword>
<keyword evidence="1" id="KW-1133">Transmembrane helix</keyword>
<proteinExistence type="predicted"/>
<feature type="transmembrane region" description="Helical" evidence="1">
    <location>
        <begin position="79"/>
        <end position="96"/>
    </location>
</feature>
<dbReference type="EMBL" id="CP137573">
    <property type="protein sequence ID" value="WOX19957.1"/>
    <property type="molecule type" value="Genomic_DNA"/>
</dbReference>
<evidence type="ECO:0000313" key="3">
    <source>
        <dbReference type="Proteomes" id="UP001301731"/>
    </source>
</evidence>
<accession>A0ABZ0LKL4</accession>
<dbReference type="RefSeq" id="WP_318100053.1">
    <property type="nucleotide sequence ID" value="NZ_CP137573.1"/>
</dbReference>
<feature type="transmembrane region" description="Helical" evidence="1">
    <location>
        <begin position="46"/>
        <end position="73"/>
    </location>
</feature>
<keyword evidence="1" id="KW-0472">Membrane</keyword>
<dbReference type="InterPro" id="IPR046299">
    <property type="entry name" value="DUF6336"/>
</dbReference>
<gene>
    <name evidence="2" type="ORF">R2D22_00485</name>
</gene>
<organism evidence="2 3">
    <name type="scientific">Streptomyces solicathayae</name>
    <dbReference type="NCBI Taxonomy" id="3081768"/>
    <lineage>
        <taxon>Bacteria</taxon>
        <taxon>Bacillati</taxon>
        <taxon>Actinomycetota</taxon>
        <taxon>Actinomycetes</taxon>
        <taxon>Kitasatosporales</taxon>
        <taxon>Streptomycetaceae</taxon>
        <taxon>Streptomyces</taxon>
    </lineage>
</organism>
<keyword evidence="1" id="KW-0812">Transmembrane</keyword>
<evidence type="ECO:0000313" key="2">
    <source>
        <dbReference type="EMBL" id="WOX19957.1"/>
    </source>
</evidence>
<sequence length="108" mass="11981">MPHRRRRWHSPCGRRLPRRHHRALVCRTDAVRVPARPTELIRRCAAALGVTAGPALTAAAAINLVRLGVLGLFLFRGPYLLYGLVDAAGFGSWLYGSRCEPRSGRIAR</sequence>
<dbReference type="Proteomes" id="UP001301731">
    <property type="component" value="Chromosome"/>
</dbReference>
<protein>
    <submittedName>
        <fullName evidence="2">DUF6336 family protein</fullName>
    </submittedName>
</protein>